<keyword evidence="1" id="KW-0732">Signal</keyword>
<accession>A0A0K8R7T9</accession>
<dbReference type="Pfam" id="PF02098">
    <property type="entry name" value="His_binding"/>
    <property type="match status" value="1"/>
</dbReference>
<reference evidence="2" key="1">
    <citation type="submission" date="2012-12" db="EMBL/GenBank/DDBJ databases">
        <title>Identification and characterization of a phenylalanine ammonia-lyase gene family in Isatis indigotica Fort.</title>
        <authorList>
            <person name="Liu Q."/>
            <person name="Chen J."/>
            <person name="Zhou X."/>
            <person name="Di P."/>
            <person name="Xiao Y."/>
            <person name="Xuan H."/>
            <person name="Zhang L."/>
            <person name="Chen W."/>
        </authorList>
    </citation>
    <scope>NUCLEOTIDE SEQUENCE</scope>
    <source>
        <tissue evidence="2">Salivary gland</tissue>
    </source>
</reference>
<feature type="signal peptide" evidence="1">
    <location>
        <begin position="1"/>
        <end position="20"/>
    </location>
</feature>
<dbReference type="Gene3D" id="2.40.128.20">
    <property type="match status" value="1"/>
</dbReference>
<evidence type="ECO:0000313" key="2">
    <source>
        <dbReference type="EMBL" id="JAA67212.1"/>
    </source>
</evidence>
<evidence type="ECO:0000256" key="1">
    <source>
        <dbReference type="SAM" id="SignalP"/>
    </source>
</evidence>
<dbReference type="SUPFAM" id="SSF50814">
    <property type="entry name" value="Lipocalins"/>
    <property type="match status" value="1"/>
</dbReference>
<organism evidence="2">
    <name type="scientific">Ixodes ricinus</name>
    <name type="common">Common tick</name>
    <name type="synonym">Acarus ricinus</name>
    <dbReference type="NCBI Taxonomy" id="34613"/>
    <lineage>
        <taxon>Eukaryota</taxon>
        <taxon>Metazoa</taxon>
        <taxon>Ecdysozoa</taxon>
        <taxon>Arthropoda</taxon>
        <taxon>Chelicerata</taxon>
        <taxon>Arachnida</taxon>
        <taxon>Acari</taxon>
        <taxon>Parasitiformes</taxon>
        <taxon>Ixodida</taxon>
        <taxon>Ixodoidea</taxon>
        <taxon>Ixodidae</taxon>
        <taxon>Ixodinae</taxon>
        <taxon>Ixodes</taxon>
    </lineage>
</organism>
<dbReference type="AlphaFoldDB" id="A0A0K8R7T9"/>
<protein>
    <submittedName>
        <fullName evidence="2">Putative salivary lipocalin</fullName>
    </submittedName>
</protein>
<dbReference type="EMBL" id="GADI01006596">
    <property type="protein sequence ID" value="JAA67212.1"/>
    <property type="molecule type" value="mRNA"/>
</dbReference>
<name>A0A0K8R7T9_IXORI</name>
<dbReference type="GO" id="GO:0043176">
    <property type="term" value="F:amine binding"/>
    <property type="evidence" value="ECO:0007669"/>
    <property type="project" value="InterPro"/>
</dbReference>
<dbReference type="InterPro" id="IPR002970">
    <property type="entry name" value="Tick_his-bd"/>
</dbReference>
<feature type="chain" id="PRO_5005516427" evidence="1">
    <location>
        <begin position="21"/>
        <end position="217"/>
    </location>
</feature>
<dbReference type="GO" id="GO:0030682">
    <property type="term" value="P:symbiont-mediated perturbation of host defenses"/>
    <property type="evidence" value="ECO:0007669"/>
    <property type="project" value="InterPro"/>
</dbReference>
<dbReference type="InterPro" id="IPR012674">
    <property type="entry name" value="Calycin"/>
</dbReference>
<proteinExistence type="evidence at transcript level"/>
<sequence>MKLALSLAIFVCGVLVGAYGKITTTASRGRLHGSTTTVSPEYDPSKLREQNATRVVQMNATQWVKWRTYNVTDIFSGNHPLQCENFKVGEKRTPFNYSLQYKYKSGGSWKTINESLILGDLGIRPLHPNDMYFGRTPLGLATHNFVLYSNYVNCTILRIPMPNQGDKHCDLWMANMTVSQDPPKPCLDKYYQYCNTTQNFTVYFPNCTEKNSGILLK</sequence>